<reference evidence="1" key="1">
    <citation type="submission" date="2023-06" db="EMBL/GenBank/DDBJ databases">
        <authorList>
            <person name="Delattre M."/>
        </authorList>
    </citation>
    <scope>NUCLEOTIDE SEQUENCE</scope>
    <source>
        <strain evidence="1">AF72</strain>
    </source>
</reference>
<gene>
    <name evidence="1" type="ORF">MSPICULIGERA_LOCUS22184</name>
</gene>
<dbReference type="Proteomes" id="UP001177023">
    <property type="component" value="Unassembled WGS sequence"/>
</dbReference>
<dbReference type="AlphaFoldDB" id="A0AA36DAY5"/>
<evidence type="ECO:0000313" key="2">
    <source>
        <dbReference type="Proteomes" id="UP001177023"/>
    </source>
</evidence>
<name>A0AA36DAY5_9BILA</name>
<accession>A0AA36DAY5</accession>
<keyword evidence="2" id="KW-1185">Reference proteome</keyword>
<organism evidence="1 2">
    <name type="scientific">Mesorhabditis spiculigera</name>
    <dbReference type="NCBI Taxonomy" id="96644"/>
    <lineage>
        <taxon>Eukaryota</taxon>
        <taxon>Metazoa</taxon>
        <taxon>Ecdysozoa</taxon>
        <taxon>Nematoda</taxon>
        <taxon>Chromadorea</taxon>
        <taxon>Rhabditida</taxon>
        <taxon>Rhabditina</taxon>
        <taxon>Rhabditomorpha</taxon>
        <taxon>Rhabditoidea</taxon>
        <taxon>Rhabditidae</taxon>
        <taxon>Mesorhabditinae</taxon>
        <taxon>Mesorhabditis</taxon>
    </lineage>
</organism>
<proteinExistence type="predicted"/>
<sequence length="265" mass="29679">MRPTLTRSLLRELSLSILLEDHFFVPIAVQMSPTNLSILFLHQTLAWNACGLFTNGVATELSPANLFQLYTINVLVDHSSIPSAFVLMSDKSQESYTRVLDALQVLVIGGPASVMLDFEIGNLQLPGIMWTAKTTVPPMFPIDTWNHFETQLDGELGRTNNAQEGTHRALNQRFPGSHPTLSKVITILQTEDQIATEKLRPRLLDPTKPVVLHSRKKAYVANDEAINKLVNGYNNLANPTDAQILAYLFAVQYRLGQNNFNHWDD</sequence>
<comment type="caution">
    <text evidence="1">The sequence shown here is derived from an EMBL/GenBank/DDBJ whole genome shotgun (WGS) entry which is preliminary data.</text>
</comment>
<feature type="non-terminal residue" evidence="1">
    <location>
        <position position="265"/>
    </location>
</feature>
<dbReference type="EMBL" id="CATQJA010002682">
    <property type="protein sequence ID" value="CAJ0584122.1"/>
    <property type="molecule type" value="Genomic_DNA"/>
</dbReference>
<evidence type="ECO:0000313" key="1">
    <source>
        <dbReference type="EMBL" id="CAJ0584122.1"/>
    </source>
</evidence>
<protein>
    <submittedName>
        <fullName evidence="1">Uncharacterized protein</fullName>
    </submittedName>
</protein>